<protein>
    <submittedName>
        <fullName evidence="1">Uncharacterized protein</fullName>
    </submittedName>
</protein>
<dbReference type="AlphaFoldDB" id="A0ABD0KZY1"/>
<accession>A0ABD0KZY1</accession>
<dbReference type="Proteomes" id="UP001519460">
    <property type="component" value="Unassembled WGS sequence"/>
</dbReference>
<evidence type="ECO:0000313" key="2">
    <source>
        <dbReference type="Proteomes" id="UP001519460"/>
    </source>
</evidence>
<name>A0ABD0KZY1_9CAEN</name>
<comment type="caution">
    <text evidence="1">The sequence shown here is derived from an EMBL/GenBank/DDBJ whole genome shotgun (WGS) entry which is preliminary data.</text>
</comment>
<organism evidence="1 2">
    <name type="scientific">Batillaria attramentaria</name>
    <dbReference type="NCBI Taxonomy" id="370345"/>
    <lineage>
        <taxon>Eukaryota</taxon>
        <taxon>Metazoa</taxon>
        <taxon>Spiralia</taxon>
        <taxon>Lophotrochozoa</taxon>
        <taxon>Mollusca</taxon>
        <taxon>Gastropoda</taxon>
        <taxon>Caenogastropoda</taxon>
        <taxon>Sorbeoconcha</taxon>
        <taxon>Cerithioidea</taxon>
        <taxon>Batillariidae</taxon>
        <taxon>Batillaria</taxon>
    </lineage>
</organism>
<proteinExistence type="predicted"/>
<gene>
    <name evidence="1" type="ORF">BaRGS_00016032</name>
</gene>
<sequence length="85" mass="9419">SSNILDCVDNNRKFERVGQATSLYRPVNNRRSESSPCLNPVPSAPILLYGTVDHRFGSCETVVSVVFNTGCVTRKKDEDTRSLLS</sequence>
<evidence type="ECO:0000313" key="1">
    <source>
        <dbReference type="EMBL" id="KAK7492727.1"/>
    </source>
</evidence>
<reference evidence="1 2" key="1">
    <citation type="journal article" date="2023" name="Sci. Data">
        <title>Genome assembly of the Korean intertidal mud-creeper Batillaria attramentaria.</title>
        <authorList>
            <person name="Patra A.K."/>
            <person name="Ho P.T."/>
            <person name="Jun S."/>
            <person name="Lee S.J."/>
            <person name="Kim Y."/>
            <person name="Won Y.J."/>
        </authorList>
    </citation>
    <scope>NUCLEOTIDE SEQUENCE [LARGE SCALE GENOMIC DNA]</scope>
    <source>
        <strain evidence="1">Wonlab-2016</strain>
    </source>
</reference>
<feature type="non-terminal residue" evidence="1">
    <location>
        <position position="1"/>
    </location>
</feature>
<dbReference type="EMBL" id="JACVVK020000100">
    <property type="protein sequence ID" value="KAK7492727.1"/>
    <property type="molecule type" value="Genomic_DNA"/>
</dbReference>
<keyword evidence="2" id="KW-1185">Reference proteome</keyword>